<evidence type="ECO:0000313" key="2">
    <source>
        <dbReference type="Proteomes" id="UP000501325"/>
    </source>
</evidence>
<dbReference type="EMBL" id="CP048751">
    <property type="protein sequence ID" value="QIH72041.1"/>
    <property type="molecule type" value="Genomic_DNA"/>
</dbReference>
<dbReference type="Proteomes" id="UP000501325">
    <property type="component" value="Chromosome"/>
</dbReference>
<reference evidence="1 2" key="1">
    <citation type="submission" date="2020-01" db="EMBL/GenBank/DDBJ databases">
        <authorList>
            <person name="Wang S."/>
        </authorList>
    </citation>
    <scope>NUCLEOTIDE SEQUENCE [LARGE SCALE GENOMIC DNA]</scope>
    <source>
        <strain evidence="1 2">D151-2-6</strain>
    </source>
</reference>
<name>A0AB37E4E0_9CAUL</name>
<sequence>MKTLTPLEQEAIVLSAVAGMVDDMVNQVIFCSLGEKKTDTNLLPQSADTLRQFAILLRDFLSPVKSLGKNPMPFGLPKPSDSDRASDHTTLFYLARVCENPLIGTDPTFLAEQVRQFRDWLDTTITVPKVWLSRIGVEVDLEIKRIDFIRIGGDLGKHNFLRLGGQAAKLKSILGKQGVEIDESQAYSALPDCWDWFHTHLLAYHASTIAEFLNNIRYAIRLYVEPTAQATYQVNYKIDEYADAYTFERPAEITNSFGWEQYYGLLDWSRRKPNFPPFTVTRFLKDQF</sequence>
<dbReference type="AlphaFoldDB" id="A0AB37E4E0"/>
<organism evidence="1 2">
    <name type="scientific">Brevundimonas mediterranea</name>
    <dbReference type="NCBI Taxonomy" id="74329"/>
    <lineage>
        <taxon>Bacteria</taxon>
        <taxon>Pseudomonadati</taxon>
        <taxon>Pseudomonadota</taxon>
        <taxon>Alphaproteobacteria</taxon>
        <taxon>Caulobacterales</taxon>
        <taxon>Caulobacteraceae</taxon>
        <taxon>Brevundimonas</taxon>
    </lineage>
</organism>
<proteinExistence type="predicted"/>
<protein>
    <submittedName>
        <fullName evidence="1">Uncharacterized protein</fullName>
    </submittedName>
</protein>
<dbReference type="RefSeq" id="WP_164952595.1">
    <property type="nucleotide sequence ID" value="NZ_CP048751.1"/>
</dbReference>
<evidence type="ECO:0000313" key="1">
    <source>
        <dbReference type="EMBL" id="QIH72041.1"/>
    </source>
</evidence>
<accession>A0AB37E4E0</accession>
<gene>
    <name evidence="1" type="ORF">GYM46_03095</name>
</gene>
<dbReference type="KEGG" id="bmed:GYM46_03095"/>